<reference evidence="2" key="1">
    <citation type="journal article" date="2017" name="bioRxiv">
        <title>Comparative analysis of the genomes of Stylophora pistillata and Acropora digitifera provides evidence for extensive differences between species of corals.</title>
        <authorList>
            <person name="Voolstra C.R."/>
            <person name="Li Y."/>
            <person name="Liew Y.J."/>
            <person name="Baumgarten S."/>
            <person name="Zoccola D."/>
            <person name="Flot J.-F."/>
            <person name="Tambutte S."/>
            <person name="Allemand D."/>
            <person name="Aranda M."/>
        </authorList>
    </citation>
    <scope>NUCLEOTIDE SEQUENCE [LARGE SCALE GENOMIC DNA]</scope>
</reference>
<sequence length="186" mass="21217">MHVLYSVMEEALNQRNEDIPRKISERTLNEAIVLSGYYEKQRAILQQVSLQQCSALGEVRARNAIGDQEIQKANLKHPGLFVTLKRIYRKFSSRCRPDRNNVRSQMLHLEGVGLDTVRQVERSLMFYKHLPGVANTETLATFDVSAEAYTQTFNKIDEGLTDSQKEAAIADHPNGEAYNNYIDSQK</sequence>
<dbReference type="EMBL" id="LSMT01000057">
    <property type="protein sequence ID" value="PFX30007.1"/>
    <property type="molecule type" value="Genomic_DNA"/>
</dbReference>
<accession>A0A2B4SNB6</accession>
<organism evidence="1 2">
    <name type="scientific">Stylophora pistillata</name>
    <name type="common">Smooth cauliflower coral</name>
    <dbReference type="NCBI Taxonomy" id="50429"/>
    <lineage>
        <taxon>Eukaryota</taxon>
        <taxon>Metazoa</taxon>
        <taxon>Cnidaria</taxon>
        <taxon>Anthozoa</taxon>
        <taxon>Hexacorallia</taxon>
        <taxon>Scleractinia</taxon>
        <taxon>Astrocoeniina</taxon>
        <taxon>Pocilloporidae</taxon>
        <taxon>Stylophora</taxon>
    </lineage>
</organism>
<evidence type="ECO:0000313" key="1">
    <source>
        <dbReference type="EMBL" id="PFX30007.1"/>
    </source>
</evidence>
<protein>
    <submittedName>
        <fullName evidence="1">Uncharacterized protein</fullName>
    </submittedName>
</protein>
<dbReference type="Proteomes" id="UP000225706">
    <property type="component" value="Unassembled WGS sequence"/>
</dbReference>
<keyword evidence="2" id="KW-1185">Reference proteome</keyword>
<proteinExistence type="predicted"/>
<dbReference type="OrthoDB" id="5864420at2759"/>
<gene>
    <name evidence="1" type="ORF">AWC38_SpisGene5196</name>
</gene>
<comment type="caution">
    <text evidence="1">The sequence shown here is derived from an EMBL/GenBank/DDBJ whole genome shotgun (WGS) entry which is preliminary data.</text>
</comment>
<dbReference type="AlphaFoldDB" id="A0A2B4SNB6"/>
<evidence type="ECO:0000313" key="2">
    <source>
        <dbReference type="Proteomes" id="UP000225706"/>
    </source>
</evidence>
<name>A0A2B4SNB6_STYPI</name>